<evidence type="ECO:0000256" key="4">
    <source>
        <dbReference type="SAM" id="MobiDB-lite"/>
    </source>
</evidence>
<evidence type="ECO:0000256" key="3">
    <source>
        <dbReference type="ARBA" id="ARBA00038054"/>
    </source>
</evidence>
<dbReference type="SMART" id="SM00903">
    <property type="entry name" value="Flavin_Reduct"/>
    <property type="match status" value="1"/>
</dbReference>
<feature type="region of interest" description="Disordered" evidence="4">
    <location>
        <begin position="184"/>
        <end position="205"/>
    </location>
</feature>
<evidence type="ECO:0000256" key="1">
    <source>
        <dbReference type="ARBA" id="ARBA00001917"/>
    </source>
</evidence>
<organism evidence="6 7">
    <name type="scientific">Clostridium tagluense</name>
    <dbReference type="NCBI Taxonomy" id="360422"/>
    <lineage>
        <taxon>Bacteria</taxon>
        <taxon>Bacillati</taxon>
        <taxon>Bacillota</taxon>
        <taxon>Clostridia</taxon>
        <taxon>Eubacteriales</taxon>
        <taxon>Clostridiaceae</taxon>
        <taxon>Clostridium</taxon>
    </lineage>
</organism>
<comment type="cofactor">
    <cofactor evidence="1">
        <name>FMN</name>
        <dbReference type="ChEBI" id="CHEBI:58210"/>
    </cofactor>
</comment>
<evidence type="ECO:0000313" key="6">
    <source>
        <dbReference type="EMBL" id="GCD12115.1"/>
    </source>
</evidence>
<dbReference type="PANTHER" id="PTHR43567:SF1">
    <property type="entry name" value="FLAVOREDOXIN"/>
    <property type="match status" value="1"/>
</dbReference>
<dbReference type="Gene3D" id="2.30.110.10">
    <property type="entry name" value="Electron Transport, Fmn-binding Protein, Chain A"/>
    <property type="match status" value="1"/>
</dbReference>
<dbReference type="PANTHER" id="PTHR43567">
    <property type="entry name" value="FLAVOREDOXIN-RELATED-RELATED"/>
    <property type="match status" value="1"/>
</dbReference>
<comment type="caution">
    <text evidence="6">The sequence shown here is derived from an EMBL/GenBank/DDBJ whole genome shotgun (WGS) entry which is preliminary data.</text>
</comment>
<protein>
    <submittedName>
        <fullName evidence="6">Flavin reductase</fullName>
    </submittedName>
</protein>
<dbReference type="InterPro" id="IPR012349">
    <property type="entry name" value="Split_barrel_FMN-bd"/>
</dbReference>
<keyword evidence="7" id="KW-1185">Reference proteome</keyword>
<comment type="similarity">
    <text evidence="3">Belongs to the flavoredoxin family.</text>
</comment>
<name>A0A401URF3_9CLOT</name>
<sequence length="205" mass="22874">MTKTIFKGSAMLNPVPVVLITSKNKEGKINVFTVAWIGTACTKPPMITVAIRPERLSYEYIKESGDFVINLPNSRMVRQVDYCGVRSGRQIDKIHEMNFTTEDSKDIVAPLISECPISLECVVKSITPLGTHDLFLAEVVNTHVDNRLIDLNGKIHFENADLITYSHGEYFSVNSNPLGKFGYSVQKKSSKAPVKNNKSKQKKKA</sequence>
<evidence type="ECO:0000259" key="5">
    <source>
        <dbReference type="SMART" id="SM00903"/>
    </source>
</evidence>
<feature type="domain" description="Flavin reductase like" evidence="5">
    <location>
        <begin position="11"/>
        <end position="157"/>
    </location>
</feature>
<reference evidence="6 7" key="1">
    <citation type="submission" date="2018-11" db="EMBL/GenBank/DDBJ databases">
        <title>Genome sequencing and assembly of Clostridium tagluense strain A121.</title>
        <authorList>
            <person name="Murakami T."/>
            <person name="Segawa T."/>
            <person name="Shcherbakova V.A."/>
            <person name="Mori H."/>
            <person name="Yoshimura Y."/>
        </authorList>
    </citation>
    <scope>NUCLEOTIDE SEQUENCE [LARGE SCALE GENOMIC DNA]</scope>
    <source>
        <strain evidence="6 7">A121</strain>
    </source>
</reference>
<keyword evidence="2" id="KW-0285">Flavoprotein</keyword>
<gene>
    <name evidence="6" type="ORF">Ctaglu_37380</name>
</gene>
<evidence type="ECO:0000313" key="7">
    <source>
        <dbReference type="Proteomes" id="UP000287872"/>
    </source>
</evidence>
<proteinExistence type="inferred from homology"/>
<dbReference type="GO" id="GO:0016646">
    <property type="term" value="F:oxidoreductase activity, acting on the CH-NH group of donors, NAD or NADP as acceptor"/>
    <property type="evidence" value="ECO:0007669"/>
    <property type="project" value="UniProtKB-ARBA"/>
</dbReference>
<dbReference type="InterPro" id="IPR002563">
    <property type="entry name" value="Flavin_Rdtase-like_dom"/>
</dbReference>
<dbReference type="Pfam" id="PF01613">
    <property type="entry name" value="Flavin_Reduct"/>
    <property type="match status" value="1"/>
</dbReference>
<dbReference type="Proteomes" id="UP000287872">
    <property type="component" value="Unassembled WGS sequence"/>
</dbReference>
<dbReference type="AlphaFoldDB" id="A0A401URF3"/>
<accession>A0A401URF3</accession>
<dbReference type="InterPro" id="IPR052174">
    <property type="entry name" value="Flavoredoxin"/>
</dbReference>
<dbReference type="RefSeq" id="WP_125004539.1">
    <property type="nucleotide sequence ID" value="NZ_BHYK01000026.1"/>
</dbReference>
<dbReference type="SUPFAM" id="SSF50475">
    <property type="entry name" value="FMN-binding split barrel"/>
    <property type="match status" value="1"/>
</dbReference>
<dbReference type="GO" id="GO:0010181">
    <property type="term" value="F:FMN binding"/>
    <property type="evidence" value="ECO:0007669"/>
    <property type="project" value="InterPro"/>
</dbReference>
<dbReference type="OrthoDB" id="9794638at2"/>
<evidence type="ECO:0000256" key="2">
    <source>
        <dbReference type="ARBA" id="ARBA00022630"/>
    </source>
</evidence>
<dbReference type="EMBL" id="BHYK01000026">
    <property type="protein sequence ID" value="GCD12115.1"/>
    <property type="molecule type" value="Genomic_DNA"/>
</dbReference>